<accession>A0A6C0KZ90</accession>
<reference evidence="1" key="1">
    <citation type="journal article" date="2020" name="Nature">
        <title>Giant virus diversity and host interactions through global metagenomics.</title>
        <authorList>
            <person name="Schulz F."/>
            <person name="Roux S."/>
            <person name="Paez-Espino D."/>
            <person name="Jungbluth S."/>
            <person name="Walsh D.A."/>
            <person name="Denef V.J."/>
            <person name="McMahon K.D."/>
            <person name="Konstantinidis K.T."/>
            <person name="Eloe-Fadrosh E.A."/>
            <person name="Kyrpides N.C."/>
            <person name="Woyke T."/>
        </authorList>
    </citation>
    <scope>NUCLEOTIDE SEQUENCE</scope>
    <source>
        <strain evidence="1">GVMAG-S-ERX555907-63</strain>
    </source>
</reference>
<dbReference type="AlphaFoldDB" id="A0A6C0KZ90"/>
<sequence>METRSMKKNKDEVKSHEVNALLMCVKEIQRLGQLNQKLLTENKQLKSLLHNSTSMKENATQRKRILKQKMQLRRSKRTKLKPNTFGFNN</sequence>
<name>A0A6C0KZ90_9ZZZZ</name>
<dbReference type="EMBL" id="MN741019">
    <property type="protein sequence ID" value="QHU22889.1"/>
    <property type="molecule type" value="Genomic_DNA"/>
</dbReference>
<evidence type="ECO:0000313" key="1">
    <source>
        <dbReference type="EMBL" id="QHU22889.1"/>
    </source>
</evidence>
<protein>
    <submittedName>
        <fullName evidence="1">Uncharacterized protein</fullName>
    </submittedName>
</protein>
<proteinExistence type="predicted"/>
<organism evidence="1">
    <name type="scientific">viral metagenome</name>
    <dbReference type="NCBI Taxonomy" id="1070528"/>
    <lineage>
        <taxon>unclassified sequences</taxon>
        <taxon>metagenomes</taxon>
        <taxon>organismal metagenomes</taxon>
    </lineage>
</organism>